<gene>
    <name evidence="3" type="ORF">HF526_15635</name>
</gene>
<accession>A0ABX1SDZ4</accession>
<evidence type="ECO:0000313" key="3">
    <source>
        <dbReference type="EMBL" id="NMH98727.1"/>
    </source>
</evidence>
<dbReference type="RefSeq" id="WP_169382170.1">
    <property type="nucleotide sequence ID" value="NZ_JAAXLA010000026.1"/>
</dbReference>
<dbReference type="InterPro" id="IPR011060">
    <property type="entry name" value="RibuloseP-bd_barrel"/>
</dbReference>
<name>A0ABX1SDZ4_9PSEU</name>
<proteinExistence type="predicted"/>
<sequence length="241" mass="24552">MTSEPTHGVIPALDVPHLDDVLRLVEATTGIDGVVGYKVSQATVLEIGLVAAVKALRTVTAHPLYYDHQKAGLDVPSNGPAFAAAVAAAGVDGVIVFPIAGPTAVRRFVGGALNHGVRPIVGASLPLPDFAISGGGWVADDVLPRVAELALAEGARDVIVPAHDPEQVAAVTAALTDREPDLTFFLPGIGALGGAIPEAFRAVRGPRAHAIVGRAIYADPDPAEATRRLAGEALAFSAATP</sequence>
<evidence type="ECO:0000256" key="1">
    <source>
        <dbReference type="ARBA" id="ARBA00023239"/>
    </source>
</evidence>
<dbReference type="Gene3D" id="3.20.20.70">
    <property type="entry name" value="Aldolase class I"/>
    <property type="match status" value="1"/>
</dbReference>
<dbReference type="Proteomes" id="UP000820669">
    <property type="component" value="Unassembled WGS sequence"/>
</dbReference>
<organism evidence="3 4">
    <name type="scientific">Pseudonocardia acidicola</name>
    <dbReference type="NCBI Taxonomy" id="2724939"/>
    <lineage>
        <taxon>Bacteria</taxon>
        <taxon>Bacillati</taxon>
        <taxon>Actinomycetota</taxon>
        <taxon>Actinomycetes</taxon>
        <taxon>Pseudonocardiales</taxon>
        <taxon>Pseudonocardiaceae</taxon>
        <taxon>Pseudonocardia</taxon>
    </lineage>
</organism>
<dbReference type="EMBL" id="JAAXLA010000026">
    <property type="protein sequence ID" value="NMH98727.1"/>
    <property type="molecule type" value="Genomic_DNA"/>
</dbReference>
<dbReference type="SUPFAM" id="SSF51366">
    <property type="entry name" value="Ribulose-phoshate binding barrel"/>
    <property type="match status" value="1"/>
</dbReference>
<dbReference type="Pfam" id="PF00215">
    <property type="entry name" value="OMPdecase"/>
    <property type="match status" value="1"/>
</dbReference>
<dbReference type="InterPro" id="IPR013785">
    <property type="entry name" value="Aldolase_TIM"/>
</dbReference>
<evidence type="ECO:0000259" key="2">
    <source>
        <dbReference type="SMART" id="SM00934"/>
    </source>
</evidence>
<dbReference type="InterPro" id="IPR001754">
    <property type="entry name" value="OMPdeCOase_dom"/>
</dbReference>
<feature type="domain" description="Orotidine 5'-phosphate decarboxylase" evidence="2">
    <location>
        <begin position="8"/>
        <end position="229"/>
    </location>
</feature>
<comment type="caution">
    <text evidence="3">The sequence shown here is derived from an EMBL/GenBank/DDBJ whole genome shotgun (WGS) entry which is preliminary data.</text>
</comment>
<reference evidence="3 4" key="1">
    <citation type="submission" date="2020-04" db="EMBL/GenBank/DDBJ databases">
        <authorList>
            <person name="Klaysubun C."/>
            <person name="Duangmal K."/>
            <person name="Lipun K."/>
        </authorList>
    </citation>
    <scope>NUCLEOTIDE SEQUENCE [LARGE SCALE GENOMIC DNA]</scope>
    <source>
        <strain evidence="3 4">K10HN5</strain>
    </source>
</reference>
<protein>
    <submittedName>
        <fullName evidence="3">Orotidine 5-phosphate decarboxylase</fullName>
    </submittedName>
</protein>
<dbReference type="SMART" id="SM00934">
    <property type="entry name" value="OMPdecase"/>
    <property type="match status" value="1"/>
</dbReference>
<keyword evidence="1" id="KW-0456">Lyase</keyword>
<evidence type="ECO:0000313" key="4">
    <source>
        <dbReference type="Proteomes" id="UP000820669"/>
    </source>
</evidence>
<keyword evidence="4" id="KW-1185">Reference proteome</keyword>